<feature type="transmembrane region" description="Helical" evidence="9">
    <location>
        <begin position="279"/>
        <end position="297"/>
    </location>
</feature>
<comment type="similarity">
    <text evidence="2">Belongs to the peptidase S54 family.</text>
</comment>
<feature type="transmembrane region" description="Helical" evidence="9">
    <location>
        <begin position="189"/>
        <end position="208"/>
    </location>
</feature>
<dbReference type="InterPro" id="IPR023662">
    <property type="entry name" value="Rhomboid_protease_GlpG"/>
</dbReference>
<keyword evidence="4" id="KW-0997">Cell inner membrane</keyword>
<keyword evidence="7 9" id="KW-1133">Transmembrane helix</keyword>
<comment type="subcellular location">
    <subcellularLocation>
        <location evidence="1">Membrane</location>
        <topology evidence="1">Multi-pass membrane protein</topology>
    </subcellularLocation>
</comment>
<dbReference type="SUPFAM" id="SSF144091">
    <property type="entry name" value="Rhomboid-like"/>
    <property type="match status" value="1"/>
</dbReference>
<evidence type="ECO:0000313" key="13">
    <source>
        <dbReference type="Proteomes" id="UP000001870"/>
    </source>
</evidence>
<evidence type="ECO:0000313" key="12">
    <source>
        <dbReference type="EMBL" id="AEA96215.2"/>
    </source>
</evidence>
<keyword evidence="8 9" id="KW-0472">Membrane</keyword>
<dbReference type="AlphaFoldDB" id="F2G1W8"/>
<dbReference type="PANTHER" id="PTHR43731">
    <property type="entry name" value="RHOMBOID PROTEASE"/>
    <property type="match status" value="1"/>
</dbReference>
<keyword evidence="3" id="KW-1003">Cell membrane</keyword>
<organism evidence="12 13">
    <name type="scientific">Alteromonas mediterranea (strain DSM 17117 / CIP 110805 / LMG 28347 / Deep ecotype)</name>
    <dbReference type="NCBI Taxonomy" id="1774373"/>
    <lineage>
        <taxon>Bacteria</taxon>
        <taxon>Pseudomonadati</taxon>
        <taxon>Pseudomonadota</taxon>
        <taxon>Gammaproteobacteria</taxon>
        <taxon>Alteromonadales</taxon>
        <taxon>Alteromonadaceae</taxon>
        <taxon>Alteromonas/Salinimonas group</taxon>
        <taxon>Alteromonas</taxon>
    </lineage>
</organism>
<evidence type="ECO:0000256" key="2">
    <source>
        <dbReference type="ARBA" id="ARBA00009045"/>
    </source>
</evidence>
<dbReference type="NCBIfam" id="TIGR04239">
    <property type="entry name" value="rhombo_GlpG"/>
    <property type="match status" value="1"/>
</dbReference>
<evidence type="ECO:0000256" key="3">
    <source>
        <dbReference type="ARBA" id="ARBA00022475"/>
    </source>
</evidence>
<dbReference type="GO" id="GO:0016020">
    <property type="term" value="C:membrane"/>
    <property type="evidence" value="ECO:0007669"/>
    <property type="project" value="UniProtKB-SubCell"/>
</dbReference>
<evidence type="ECO:0000256" key="8">
    <source>
        <dbReference type="ARBA" id="ARBA00023136"/>
    </source>
</evidence>
<keyword evidence="6" id="KW-0378">Hydrolase</keyword>
<dbReference type="GO" id="GO:0004252">
    <property type="term" value="F:serine-type endopeptidase activity"/>
    <property type="evidence" value="ECO:0007669"/>
    <property type="project" value="InterPro"/>
</dbReference>
<gene>
    <name evidence="12" type="ordered locus">MADE_1000330</name>
</gene>
<dbReference type="MEROPS" id="S54.016"/>
<feature type="transmembrane region" description="Helical" evidence="9">
    <location>
        <begin position="220"/>
        <end position="243"/>
    </location>
</feature>
<dbReference type="InterPro" id="IPR022732">
    <property type="entry name" value="Peptidase_S54_GlpG_N"/>
</dbReference>
<reference evidence="12 13" key="2">
    <citation type="journal article" date="2015" name="Antonie Van Leeuwenhoek">
        <title>Ecophysiological diversity of a novel member of the genus Alteromonas, and description of Alteromonas mediterranea sp. nov.</title>
        <authorList>
            <person name="Ivanova E.P."/>
            <person name="Lopez-Perez M."/>
            <person name="Zabalos M."/>
            <person name="Nguyen S.H."/>
            <person name="Webb H.K."/>
            <person name="Ryan J."/>
            <person name="Lagutin K."/>
            <person name="Vyssotski M."/>
            <person name="Crawford R.J."/>
            <person name="Rodriguez-Valera F."/>
        </authorList>
    </citation>
    <scope>NUCLEOTIDE SEQUENCE [LARGE SCALE GENOMIC DNA]</scope>
    <source>
        <strain evidence="13">DSM 17117 / CIP 110805 / LMG 28347 / Deep ecotype</strain>
    </source>
</reference>
<evidence type="ECO:0000256" key="1">
    <source>
        <dbReference type="ARBA" id="ARBA00004141"/>
    </source>
</evidence>
<accession>F2G1W8</accession>
<dbReference type="GO" id="GO:0006508">
    <property type="term" value="P:proteolysis"/>
    <property type="evidence" value="ECO:0007669"/>
    <property type="project" value="InterPro"/>
</dbReference>
<feature type="transmembrane region" description="Helical" evidence="9">
    <location>
        <begin position="117"/>
        <end position="138"/>
    </location>
</feature>
<reference evidence="12 13" key="1">
    <citation type="journal article" date="2008" name="ISME J.">
        <title>Comparative genomics of two ecotypes of the marine planktonic copiotroph Alteromonas macleodii suggests alternative lifestyles associated with different kinds of particulate organic matter.</title>
        <authorList>
            <person name="Ivars-Martinez E."/>
            <person name="Martin-Cuadrado A.B."/>
            <person name="D'Auria G."/>
            <person name="Mira A."/>
            <person name="Ferriera S."/>
            <person name="Johnson J."/>
            <person name="Friedman R."/>
            <person name="Rodriguez-Valera F."/>
        </authorList>
    </citation>
    <scope>NUCLEOTIDE SEQUENCE [LARGE SCALE GENOMIC DNA]</scope>
    <source>
        <strain evidence="13">DSM 17117 / CIP 110805 / LMG 28347 / Deep ecotype</strain>
    </source>
</reference>
<evidence type="ECO:0000259" key="11">
    <source>
        <dbReference type="Pfam" id="PF12122"/>
    </source>
</evidence>
<dbReference type="EMBL" id="CP001103">
    <property type="protein sequence ID" value="AEA96215.2"/>
    <property type="molecule type" value="Genomic_DNA"/>
</dbReference>
<evidence type="ECO:0000256" key="6">
    <source>
        <dbReference type="ARBA" id="ARBA00022801"/>
    </source>
</evidence>
<dbReference type="Pfam" id="PF12122">
    <property type="entry name" value="Rhomboid_N"/>
    <property type="match status" value="1"/>
</dbReference>
<dbReference type="InterPro" id="IPR050925">
    <property type="entry name" value="Rhomboid_protease_S54"/>
</dbReference>
<dbReference type="KEGG" id="amc:MADE_1000330"/>
<dbReference type="HOGENOM" id="CLU_058989_0_0_6"/>
<dbReference type="InterPro" id="IPR038236">
    <property type="entry name" value="GlpG_N_sf"/>
</dbReference>
<keyword evidence="5 9" id="KW-0812">Transmembrane</keyword>
<dbReference type="InterPro" id="IPR035952">
    <property type="entry name" value="Rhomboid-like_sf"/>
</dbReference>
<sequence>MRLSIFCFRGNKKPMGHPLIAFNQQSPAHLLANYLTSQNITANVVQSDKEFVVVLNEDAHIDRAKIIAEDFLANPTHPKYQQAAWDSGKNVQLAPSGSGFSMGNIITDAVKAPFTSVVFILCVAVYGLSLLGMFAPIAQHLLMQPFSVLAQNQEWWRLLGPAFIHFSALHIIFNLLWWAMLGAKIERTLGMSMLLIVFIVSATISNAAQAIFSEPVQGNLYLFGGLSGVVYAVMGFVWWLGWLRPSWGLSLPNSIVGFMLVWLVLGYADILWVNMANAAHTAGLISGCLLAATLSLGSGKR</sequence>
<name>F2G1W8_ALTMD</name>
<keyword evidence="13" id="KW-1185">Reference proteome</keyword>
<feature type="domain" description="Peptidase S54 GlpG peptidase N-terminal" evidence="11">
    <location>
        <begin position="19"/>
        <end position="90"/>
    </location>
</feature>
<evidence type="ECO:0000256" key="5">
    <source>
        <dbReference type="ARBA" id="ARBA00022692"/>
    </source>
</evidence>
<evidence type="ECO:0000256" key="7">
    <source>
        <dbReference type="ARBA" id="ARBA00022989"/>
    </source>
</evidence>
<dbReference type="Proteomes" id="UP000001870">
    <property type="component" value="Chromosome"/>
</dbReference>
<dbReference type="PANTHER" id="PTHR43731:SF14">
    <property type="entry name" value="PRESENILIN-ASSOCIATED RHOMBOID-LIKE PROTEIN, MITOCHONDRIAL"/>
    <property type="match status" value="1"/>
</dbReference>
<dbReference type="Gene3D" id="3.30.70.2350">
    <property type="match status" value="1"/>
</dbReference>
<evidence type="ECO:0000256" key="4">
    <source>
        <dbReference type="ARBA" id="ARBA00022519"/>
    </source>
</evidence>
<feature type="transmembrane region" description="Helical" evidence="9">
    <location>
        <begin position="158"/>
        <end position="177"/>
    </location>
</feature>
<feature type="transmembrane region" description="Helical" evidence="9">
    <location>
        <begin position="255"/>
        <end position="273"/>
    </location>
</feature>
<protein>
    <submittedName>
        <fullName evidence="12">GlpG protein</fullName>
    </submittedName>
</protein>
<evidence type="ECO:0000256" key="9">
    <source>
        <dbReference type="SAM" id="Phobius"/>
    </source>
</evidence>
<proteinExistence type="inferred from homology"/>
<dbReference type="InterPro" id="IPR022764">
    <property type="entry name" value="Peptidase_S54_rhomboid_dom"/>
</dbReference>
<dbReference type="Pfam" id="PF01694">
    <property type="entry name" value="Rhomboid"/>
    <property type="match status" value="1"/>
</dbReference>
<feature type="domain" description="Peptidase S54 rhomboid" evidence="10">
    <location>
        <begin position="153"/>
        <end position="295"/>
    </location>
</feature>
<evidence type="ECO:0000259" key="10">
    <source>
        <dbReference type="Pfam" id="PF01694"/>
    </source>
</evidence>
<dbReference type="Gene3D" id="1.20.1540.10">
    <property type="entry name" value="Rhomboid-like"/>
    <property type="match status" value="1"/>
</dbReference>